<keyword evidence="1" id="KW-0560">Oxidoreductase</keyword>
<proteinExistence type="predicted"/>
<sequence>MAMGVRTVLSDLEDNGWCRFSSNDFELEKVFSSLGKVIRKTKVSPTVESRSLVKSTHQLPMHTDHYLAKFIVWECIRQDQYSGFSVLVDGIELYESMPEKTRDTLDSIQIKLGAKHLRYSQLLIEENSDLDADINESHPMINKFGSETRIFYQNWMIGQLVNNKQKSAFQKYVDAVRNSKPVRIRLNP</sequence>
<accession>A0A383EWB2</accession>
<organism evidence="2">
    <name type="scientific">marine metagenome</name>
    <dbReference type="NCBI Taxonomy" id="408172"/>
    <lineage>
        <taxon>unclassified sequences</taxon>
        <taxon>metagenomes</taxon>
        <taxon>ecological metagenomes</taxon>
    </lineage>
</organism>
<dbReference type="AlphaFoldDB" id="A0A383EWB2"/>
<dbReference type="EMBL" id="UINC01229454">
    <property type="protein sequence ID" value="SVE61167.1"/>
    <property type="molecule type" value="Genomic_DNA"/>
</dbReference>
<evidence type="ECO:0000313" key="2">
    <source>
        <dbReference type="EMBL" id="SVE61167.1"/>
    </source>
</evidence>
<evidence type="ECO:0000256" key="1">
    <source>
        <dbReference type="ARBA" id="ARBA00023002"/>
    </source>
</evidence>
<gene>
    <name evidence="2" type="ORF">METZ01_LOCUS514021</name>
</gene>
<name>A0A383EWB2_9ZZZZ</name>
<dbReference type="GO" id="GO:0016491">
    <property type="term" value="F:oxidoreductase activity"/>
    <property type="evidence" value="ECO:0007669"/>
    <property type="project" value="UniProtKB-KW"/>
</dbReference>
<reference evidence="2" key="1">
    <citation type="submission" date="2018-05" db="EMBL/GenBank/DDBJ databases">
        <authorList>
            <person name="Lanie J.A."/>
            <person name="Ng W.-L."/>
            <person name="Kazmierczak K.M."/>
            <person name="Andrzejewski T.M."/>
            <person name="Davidsen T.M."/>
            <person name="Wayne K.J."/>
            <person name="Tettelin H."/>
            <person name="Glass J.I."/>
            <person name="Rusch D."/>
            <person name="Podicherti R."/>
            <person name="Tsui H.-C.T."/>
            <person name="Winkler M.E."/>
        </authorList>
    </citation>
    <scope>NUCLEOTIDE SEQUENCE</scope>
</reference>
<dbReference type="SUPFAM" id="SSF51197">
    <property type="entry name" value="Clavaminate synthase-like"/>
    <property type="match status" value="1"/>
</dbReference>
<dbReference type="Gene3D" id="3.60.130.10">
    <property type="entry name" value="Clavaminate synthase-like"/>
    <property type="match status" value="1"/>
</dbReference>
<dbReference type="InterPro" id="IPR042098">
    <property type="entry name" value="TauD-like_sf"/>
</dbReference>
<feature type="non-terminal residue" evidence="2">
    <location>
        <position position="188"/>
    </location>
</feature>
<protein>
    <submittedName>
        <fullName evidence="2">Uncharacterized protein</fullName>
    </submittedName>
</protein>